<accession>A0A1I3DY57</accession>
<dbReference type="InterPro" id="IPR017592">
    <property type="entry name" value="Pilus_assmbl_Flp-typ_CpaB"/>
</dbReference>
<feature type="compositionally biased region" description="Low complexity" evidence="1">
    <location>
        <begin position="275"/>
        <end position="295"/>
    </location>
</feature>
<keyword evidence="2" id="KW-0812">Transmembrane</keyword>
<dbReference type="NCBIfam" id="TIGR03177">
    <property type="entry name" value="pilus_cpaB"/>
    <property type="match status" value="1"/>
</dbReference>
<organism evidence="4 5">
    <name type="scientific">Selenomonas ruminantium</name>
    <dbReference type="NCBI Taxonomy" id="971"/>
    <lineage>
        <taxon>Bacteria</taxon>
        <taxon>Bacillati</taxon>
        <taxon>Bacillota</taxon>
        <taxon>Negativicutes</taxon>
        <taxon>Selenomonadales</taxon>
        <taxon>Selenomonadaceae</taxon>
        <taxon>Selenomonas</taxon>
    </lineage>
</organism>
<dbReference type="EMBL" id="FOQK01000008">
    <property type="protein sequence ID" value="SFH91518.1"/>
    <property type="molecule type" value="Genomic_DNA"/>
</dbReference>
<feature type="domain" description="SAF" evidence="3">
    <location>
        <begin position="58"/>
        <end position="120"/>
    </location>
</feature>
<gene>
    <name evidence="4" type="ORF">SAMN04487861_10851</name>
</gene>
<dbReference type="RefSeq" id="WP_256211308.1">
    <property type="nucleotide sequence ID" value="NZ_FOQK01000008.1"/>
</dbReference>
<evidence type="ECO:0000313" key="5">
    <source>
        <dbReference type="Proteomes" id="UP000183639"/>
    </source>
</evidence>
<reference evidence="4 5" key="1">
    <citation type="submission" date="2016-10" db="EMBL/GenBank/DDBJ databases">
        <authorList>
            <person name="de Groot N.N."/>
        </authorList>
    </citation>
    <scope>NUCLEOTIDE SEQUENCE [LARGE SCALE GENOMIC DNA]</scope>
    <source>
        <strain evidence="4 5">Z108</strain>
    </source>
</reference>
<dbReference type="Pfam" id="PF08666">
    <property type="entry name" value="SAF"/>
    <property type="match status" value="1"/>
</dbReference>
<dbReference type="CDD" id="cd11614">
    <property type="entry name" value="SAF_CpaB_FlgA_like"/>
    <property type="match status" value="1"/>
</dbReference>
<dbReference type="Proteomes" id="UP000183639">
    <property type="component" value="Unassembled WGS sequence"/>
</dbReference>
<evidence type="ECO:0000256" key="1">
    <source>
        <dbReference type="SAM" id="MobiDB-lite"/>
    </source>
</evidence>
<dbReference type="SMART" id="SM00858">
    <property type="entry name" value="SAF"/>
    <property type="match status" value="1"/>
</dbReference>
<feature type="region of interest" description="Disordered" evidence="1">
    <location>
        <begin position="192"/>
        <end position="217"/>
    </location>
</feature>
<sequence>MLKMPNSSGNFKDLLDKITYRQWVIMAVMFSCMMGLFVFFSLSGVDSNAESAAKEIKVKVVVAKQDIPERTILKEEMLKVIEVPADIAPTGAFSEVSEAADRPTCAAIQQGDIVTDKKVYTDVRMAGFTGTIPPNCRAVSVAITDITGVSGFAKAGDYVDIMVVSGKKEDGLKGEVLMQNVLLLGINKTGEQAVKDDDKKDDPKDKSKDKSEGNIEGAKDAMATATLALPLNEALKLAVASQKGTIYLALRPYNPTDIFTLDKDFYMPGDKREASPAPQAAAPAAAAARPVAAAPAPAPAPAPAKAAAAPSYGTGIEVIRGVKSSRVGVN</sequence>
<dbReference type="PROSITE" id="PS51257">
    <property type="entry name" value="PROKAR_LIPOPROTEIN"/>
    <property type="match status" value="1"/>
</dbReference>
<evidence type="ECO:0000259" key="3">
    <source>
        <dbReference type="SMART" id="SM00858"/>
    </source>
</evidence>
<feature type="region of interest" description="Disordered" evidence="1">
    <location>
        <begin position="270"/>
        <end position="310"/>
    </location>
</feature>
<dbReference type="Gene3D" id="3.90.1210.10">
    <property type="entry name" value="Antifreeze-like/N-acetylneuraminic acid synthase C-terminal domain"/>
    <property type="match status" value="1"/>
</dbReference>
<dbReference type="Pfam" id="PF16976">
    <property type="entry name" value="RcpC"/>
    <property type="match status" value="1"/>
</dbReference>
<dbReference type="InterPro" id="IPR031571">
    <property type="entry name" value="RcpC_dom"/>
</dbReference>
<keyword evidence="2" id="KW-1133">Transmembrane helix</keyword>
<evidence type="ECO:0000313" key="4">
    <source>
        <dbReference type="EMBL" id="SFH91518.1"/>
    </source>
</evidence>
<feature type="compositionally biased region" description="Basic and acidic residues" evidence="1">
    <location>
        <begin position="193"/>
        <end position="217"/>
    </location>
</feature>
<protein>
    <submittedName>
        <fullName evidence="4">Pilus assembly protein CpaB</fullName>
    </submittedName>
</protein>
<dbReference type="AlphaFoldDB" id="A0A1I3DY57"/>
<dbReference type="InterPro" id="IPR013974">
    <property type="entry name" value="SAF"/>
</dbReference>
<name>A0A1I3DY57_SELRU</name>
<proteinExistence type="predicted"/>
<evidence type="ECO:0000256" key="2">
    <source>
        <dbReference type="SAM" id="Phobius"/>
    </source>
</evidence>
<feature type="transmembrane region" description="Helical" evidence="2">
    <location>
        <begin position="20"/>
        <end position="42"/>
    </location>
</feature>
<keyword evidence="2" id="KW-0472">Membrane</keyword>